<keyword evidence="2 7" id="KW-0698">rRNA processing</keyword>
<gene>
    <name evidence="7 10" type="primary">rsmA</name>
    <name evidence="7" type="synonym">ksgA</name>
    <name evidence="10" type="ORF">L2A60_09095</name>
</gene>
<feature type="binding site" evidence="7 8">
    <location>
        <position position="26"/>
    </location>
    <ligand>
        <name>S-adenosyl-L-methionine</name>
        <dbReference type="ChEBI" id="CHEBI:59789"/>
    </ligand>
</feature>
<name>A0ABS9DXC4_9PROT</name>
<dbReference type="PANTHER" id="PTHR11727:SF7">
    <property type="entry name" value="DIMETHYLADENOSINE TRANSFERASE-RELATED"/>
    <property type="match status" value="1"/>
</dbReference>
<evidence type="ECO:0000256" key="4">
    <source>
        <dbReference type="ARBA" id="ARBA00022679"/>
    </source>
</evidence>
<keyword evidence="1 7" id="KW-0963">Cytoplasm</keyword>
<organism evidence="10 11">
    <name type="scientific">Acidiphilium iwatense</name>
    <dbReference type="NCBI Taxonomy" id="768198"/>
    <lineage>
        <taxon>Bacteria</taxon>
        <taxon>Pseudomonadati</taxon>
        <taxon>Pseudomonadota</taxon>
        <taxon>Alphaproteobacteria</taxon>
        <taxon>Acetobacterales</taxon>
        <taxon>Acidocellaceae</taxon>
        <taxon>Acidiphilium</taxon>
    </lineage>
</organism>
<protein>
    <recommendedName>
        <fullName evidence="7">Ribosomal RNA small subunit methyltransferase A</fullName>
        <ecNumber evidence="7">2.1.1.182</ecNumber>
    </recommendedName>
    <alternativeName>
        <fullName evidence="7">16S rRNA (adenine(1518)-N(6)/adenine(1519)-N(6))-dimethyltransferase</fullName>
    </alternativeName>
    <alternativeName>
        <fullName evidence="7">16S rRNA dimethyladenosine transferase</fullName>
    </alternativeName>
    <alternativeName>
        <fullName evidence="7">16S rRNA dimethylase</fullName>
    </alternativeName>
    <alternativeName>
        <fullName evidence="7">S-adenosylmethionine-6-N', N'-adenosyl(rRNA) dimethyltransferase</fullName>
    </alternativeName>
</protein>
<keyword evidence="11" id="KW-1185">Reference proteome</keyword>
<evidence type="ECO:0000313" key="10">
    <source>
        <dbReference type="EMBL" id="MCF3946835.1"/>
    </source>
</evidence>
<dbReference type="SUPFAM" id="SSF53335">
    <property type="entry name" value="S-adenosyl-L-methionine-dependent methyltransferases"/>
    <property type="match status" value="1"/>
</dbReference>
<evidence type="ECO:0000256" key="1">
    <source>
        <dbReference type="ARBA" id="ARBA00022490"/>
    </source>
</evidence>
<dbReference type="NCBIfam" id="TIGR00755">
    <property type="entry name" value="ksgA"/>
    <property type="match status" value="1"/>
</dbReference>
<dbReference type="InterPro" id="IPR011530">
    <property type="entry name" value="rRNA_adenine_dimethylase"/>
</dbReference>
<dbReference type="PROSITE" id="PS51689">
    <property type="entry name" value="SAM_RNA_A_N6_MT"/>
    <property type="match status" value="1"/>
</dbReference>
<feature type="binding site" evidence="7 8">
    <location>
        <position position="75"/>
    </location>
    <ligand>
        <name>S-adenosyl-L-methionine</name>
        <dbReference type="ChEBI" id="CHEBI:59789"/>
    </ligand>
</feature>
<dbReference type="InterPro" id="IPR029063">
    <property type="entry name" value="SAM-dependent_MTases_sf"/>
</dbReference>
<reference evidence="10 11" key="1">
    <citation type="submission" date="2022-01" db="EMBL/GenBank/DDBJ databases">
        <authorList>
            <person name="Won M."/>
            <person name="Kim S.-J."/>
            <person name="Kwon S.-W."/>
        </authorList>
    </citation>
    <scope>NUCLEOTIDE SEQUENCE [LARGE SCALE GENOMIC DNA]</scope>
    <source>
        <strain evidence="10 11">KCTC 23505</strain>
    </source>
</reference>
<feature type="binding site" evidence="7 8">
    <location>
        <position position="53"/>
    </location>
    <ligand>
        <name>S-adenosyl-L-methionine</name>
        <dbReference type="ChEBI" id="CHEBI:59789"/>
    </ligand>
</feature>
<evidence type="ECO:0000256" key="2">
    <source>
        <dbReference type="ARBA" id="ARBA00022552"/>
    </source>
</evidence>
<feature type="binding site" evidence="7 8">
    <location>
        <position position="120"/>
    </location>
    <ligand>
        <name>S-adenosyl-L-methionine</name>
        <dbReference type="ChEBI" id="CHEBI:59789"/>
    </ligand>
</feature>
<dbReference type="HAMAP" id="MF_00607">
    <property type="entry name" value="16SrRNA_methyltr_A"/>
    <property type="match status" value="1"/>
</dbReference>
<dbReference type="RefSeq" id="WP_235704069.1">
    <property type="nucleotide sequence ID" value="NZ_JAKGBZ010000014.1"/>
</dbReference>
<keyword evidence="3 7" id="KW-0489">Methyltransferase</keyword>
<dbReference type="InterPro" id="IPR020596">
    <property type="entry name" value="rRNA_Ade_Mease_Trfase_CS"/>
</dbReference>
<evidence type="ECO:0000313" key="11">
    <source>
        <dbReference type="Proteomes" id="UP001521209"/>
    </source>
</evidence>
<dbReference type="Pfam" id="PF00398">
    <property type="entry name" value="RrnaAD"/>
    <property type="match status" value="1"/>
</dbReference>
<keyword evidence="6 7" id="KW-0694">RNA-binding</keyword>
<dbReference type="Proteomes" id="UP001521209">
    <property type="component" value="Unassembled WGS sequence"/>
</dbReference>
<dbReference type="PANTHER" id="PTHR11727">
    <property type="entry name" value="DIMETHYLADENOSINE TRANSFERASE"/>
    <property type="match status" value="1"/>
</dbReference>
<feature type="binding site" evidence="7 8">
    <location>
        <position position="101"/>
    </location>
    <ligand>
        <name>S-adenosyl-L-methionine</name>
        <dbReference type="ChEBI" id="CHEBI:59789"/>
    </ligand>
</feature>
<dbReference type="Gene3D" id="3.40.50.150">
    <property type="entry name" value="Vaccinia Virus protein VP39"/>
    <property type="match status" value="1"/>
</dbReference>
<dbReference type="InterPro" id="IPR020598">
    <property type="entry name" value="rRNA_Ade_methylase_Trfase_N"/>
</dbReference>
<dbReference type="CDD" id="cd02440">
    <property type="entry name" value="AdoMet_MTases"/>
    <property type="match status" value="1"/>
</dbReference>
<proteinExistence type="inferred from homology"/>
<dbReference type="InterPro" id="IPR023165">
    <property type="entry name" value="rRNA_Ade_diMease-like_C"/>
</dbReference>
<dbReference type="EMBL" id="JAKGBZ010000014">
    <property type="protein sequence ID" value="MCF3946835.1"/>
    <property type="molecule type" value="Genomic_DNA"/>
</dbReference>
<dbReference type="Gene3D" id="1.10.8.100">
    <property type="entry name" value="Ribosomal RNA adenine dimethylase-like, domain 2"/>
    <property type="match status" value="1"/>
</dbReference>
<keyword evidence="5 7" id="KW-0949">S-adenosyl-L-methionine</keyword>
<dbReference type="EC" id="2.1.1.182" evidence="7"/>
<comment type="caution">
    <text evidence="10">The sequence shown here is derived from an EMBL/GenBank/DDBJ whole genome shotgun (WGS) entry which is preliminary data.</text>
</comment>
<dbReference type="GO" id="GO:0052908">
    <property type="term" value="F:16S rRNA (adenine(1518)-N(6)/adenine(1519)-N(6))-dimethyltransferase activity"/>
    <property type="evidence" value="ECO:0007669"/>
    <property type="project" value="UniProtKB-EC"/>
</dbReference>
<evidence type="ECO:0000256" key="6">
    <source>
        <dbReference type="ARBA" id="ARBA00022884"/>
    </source>
</evidence>
<dbReference type="SMART" id="SM00650">
    <property type="entry name" value="rADc"/>
    <property type="match status" value="1"/>
</dbReference>
<evidence type="ECO:0000256" key="7">
    <source>
        <dbReference type="HAMAP-Rule" id="MF_00607"/>
    </source>
</evidence>
<comment type="function">
    <text evidence="7">Specifically dimethylates two adjacent adenosines (A1518 and A1519) in the loop of a conserved hairpin near the 3'-end of 16S rRNA in the 30S particle. May play a critical role in biogenesis of 30S subunits.</text>
</comment>
<evidence type="ECO:0000256" key="3">
    <source>
        <dbReference type="ARBA" id="ARBA00022603"/>
    </source>
</evidence>
<comment type="similarity">
    <text evidence="7">Belongs to the class I-like SAM-binding methyltransferase superfamily. rRNA adenine N(6)-methyltransferase family. RsmA subfamily.</text>
</comment>
<dbReference type="InterPro" id="IPR001737">
    <property type="entry name" value="KsgA/Erm"/>
</dbReference>
<evidence type="ECO:0000256" key="8">
    <source>
        <dbReference type="PROSITE-ProRule" id="PRU01026"/>
    </source>
</evidence>
<feature type="domain" description="Ribosomal RNA adenine methylase transferase N-terminal" evidence="9">
    <location>
        <begin position="33"/>
        <end position="205"/>
    </location>
</feature>
<comment type="subcellular location">
    <subcellularLocation>
        <location evidence="7">Cytoplasm</location>
    </subcellularLocation>
</comment>
<feature type="binding site" evidence="7 8">
    <location>
        <position position="28"/>
    </location>
    <ligand>
        <name>S-adenosyl-L-methionine</name>
        <dbReference type="ChEBI" id="CHEBI:59789"/>
    </ligand>
</feature>
<accession>A0ABS9DXC4</accession>
<keyword evidence="4 7" id="KW-0808">Transferase</keyword>
<evidence type="ECO:0000256" key="5">
    <source>
        <dbReference type="ARBA" id="ARBA00022691"/>
    </source>
</evidence>
<comment type="catalytic activity">
    <reaction evidence="7">
        <text>adenosine(1518)/adenosine(1519) in 16S rRNA + 4 S-adenosyl-L-methionine = N(6)-dimethyladenosine(1518)/N(6)-dimethyladenosine(1519) in 16S rRNA + 4 S-adenosyl-L-homocysteine + 4 H(+)</text>
        <dbReference type="Rhea" id="RHEA:19609"/>
        <dbReference type="Rhea" id="RHEA-COMP:10232"/>
        <dbReference type="Rhea" id="RHEA-COMP:10233"/>
        <dbReference type="ChEBI" id="CHEBI:15378"/>
        <dbReference type="ChEBI" id="CHEBI:57856"/>
        <dbReference type="ChEBI" id="CHEBI:59789"/>
        <dbReference type="ChEBI" id="CHEBI:74411"/>
        <dbReference type="ChEBI" id="CHEBI:74493"/>
        <dbReference type="EC" id="2.1.1.182"/>
    </reaction>
</comment>
<sequence>MAEAREALRAVIARHGLAARKSLGQHFLLDPNLLARLVRAAGPLAGVNVIEVGPGPGGLTRALLDGDAASVTAIEIDRRAIAATSELLAAHPARLRVIEGDALDMDLAALVPAPRAIVANLPYNAGTPMLVNWLHRAAEFRSMTLMFQREVAERIVAMPGSPHYGRLAVLAALTVDRAIVMIVPASAFSPPPKVESAVVGLVPHARQLPGDLLDRVGRVTAAAFGQRRKMLRGSLRGLGGTALLERVGIDPVLRAETLAPEDYVRLAEAL</sequence>
<dbReference type="PROSITE" id="PS01131">
    <property type="entry name" value="RRNA_A_DIMETH"/>
    <property type="match status" value="1"/>
</dbReference>
<evidence type="ECO:0000259" key="9">
    <source>
        <dbReference type="SMART" id="SM00650"/>
    </source>
</evidence>